<dbReference type="SUPFAM" id="SSF50475">
    <property type="entry name" value="FMN-binding split barrel"/>
    <property type="match status" value="1"/>
</dbReference>
<dbReference type="Proteomes" id="UP000646776">
    <property type="component" value="Unassembled WGS sequence"/>
</dbReference>
<comment type="caution">
    <text evidence="3">The sequence shown here is derived from an EMBL/GenBank/DDBJ whole genome shotgun (WGS) entry which is preliminary data.</text>
</comment>
<accession>A0A918M0C5</accession>
<dbReference type="Pfam" id="PF01243">
    <property type="entry name" value="PNPOx_N"/>
    <property type="match status" value="1"/>
</dbReference>
<dbReference type="InterPro" id="IPR019920">
    <property type="entry name" value="F420-binding_dom_put"/>
</dbReference>
<dbReference type="PANTHER" id="PTHR35176">
    <property type="entry name" value="HEME OXYGENASE HI_0854-RELATED"/>
    <property type="match status" value="1"/>
</dbReference>
<dbReference type="InterPro" id="IPR012349">
    <property type="entry name" value="Split_barrel_FMN-bd"/>
</dbReference>
<evidence type="ECO:0000259" key="2">
    <source>
        <dbReference type="Pfam" id="PF01243"/>
    </source>
</evidence>
<keyword evidence="4" id="KW-1185">Reference proteome</keyword>
<proteinExistence type="predicted"/>
<reference evidence="3" key="2">
    <citation type="submission" date="2020-09" db="EMBL/GenBank/DDBJ databases">
        <authorList>
            <person name="Sun Q."/>
            <person name="Ohkuma M."/>
        </authorList>
    </citation>
    <scope>NUCLEOTIDE SEQUENCE</scope>
    <source>
        <strain evidence="3">JCM 4125</strain>
    </source>
</reference>
<evidence type="ECO:0000256" key="1">
    <source>
        <dbReference type="ARBA" id="ARBA00023002"/>
    </source>
</evidence>
<dbReference type="GO" id="GO:0070967">
    <property type="term" value="F:coenzyme F420 binding"/>
    <property type="evidence" value="ECO:0007669"/>
    <property type="project" value="TreeGrafter"/>
</dbReference>
<gene>
    <name evidence="3" type="ORF">GCM10010226_73880</name>
</gene>
<dbReference type="RefSeq" id="WP_189716981.1">
    <property type="nucleotide sequence ID" value="NZ_BMSA01000030.1"/>
</dbReference>
<dbReference type="GO" id="GO:0005829">
    <property type="term" value="C:cytosol"/>
    <property type="evidence" value="ECO:0007669"/>
    <property type="project" value="TreeGrafter"/>
</dbReference>
<keyword evidence="1" id="KW-0560">Oxidoreductase</keyword>
<reference evidence="3" key="1">
    <citation type="journal article" date="2014" name="Int. J. Syst. Evol. Microbiol.">
        <title>Complete genome sequence of Corynebacterium casei LMG S-19264T (=DSM 44701T), isolated from a smear-ripened cheese.</title>
        <authorList>
            <consortium name="US DOE Joint Genome Institute (JGI-PGF)"/>
            <person name="Walter F."/>
            <person name="Albersmeier A."/>
            <person name="Kalinowski J."/>
            <person name="Ruckert C."/>
        </authorList>
    </citation>
    <scope>NUCLEOTIDE SEQUENCE</scope>
    <source>
        <strain evidence="3">JCM 4125</strain>
    </source>
</reference>
<dbReference type="InterPro" id="IPR052019">
    <property type="entry name" value="F420H2_bilvrd_red/Heme_oxyg"/>
</dbReference>
<protein>
    <submittedName>
        <fullName evidence="3">PPOX class F420-dependent enzyme</fullName>
    </submittedName>
</protein>
<dbReference type="PANTHER" id="PTHR35176:SF1">
    <property type="entry name" value="F420H(2)-DEPENDENT BILIVERDIN REDUCTASE"/>
    <property type="match status" value="1"/>
</dbReference>
<feature type="domain" description="Pyridoxamine 5'-phosphate oxidase N-terminal" evidence="2">
    <location>
        <begin position="9"/>
        <end position="129"/>
    </location>
</feature>
<dbReference type="NCBIfam" id="TIGR03618">
    <property type="entry name" value="Rv1155_F420"/>
    <property type="match status" value="1"/>
</dbReference>
<name>A0A918M0C5_9ACTN</name>
<dbReference type="Gene3D" id="2.30.110.10">
    <property type="entry name" value="Electron Transport, Fmn-binding Protein, Chain A"/>
    <property type="match status" value="1"/>
</dbReference>
<dbReference type="GO" id="GO:0016627">
    <property type="term" value="F:oxidoreductase activity, acting on the CH-CH group of donors"/>
    <property type="evidence" value="ECO:0007669"/>
    <property type="project" value="TreeGrafter"/>
</dbReference>
<dbReference type="AlphaFoldDB" id="A0A918M0C5"/>
<organism evidence="3 4">
    <name type="scientific">Streptomyces phaeofaciens</name>
    <dbReference type="NCBI Taxonomy" id="68254"/>
    <lineage>
        <taxon>Bacteria</taxon>
        <taxon>Bacillati</taxon>
        <taxon>Actinomycetota</taxon>
        <taxon>Actinomycetes</taxon>
        <taxon>Kitasatosporales</taxon>
        <taxon>Streptomycetaceae</taxon>
        <taxon>Streptomyces</taxon>
    </lineage>
</organism>
<evidence type="ECO:0000313" key="3">
    <source>
        <dbReference type="EMBL" id="GGT84493.1"/>
    </source>
</evidence>
<sequence>MSKALPEQTDDYKKFWSEYHLCTLTTLRPDGGLHVVPVGVTIDPTAGIARVITRKSSRKVANILADGGQGRVAVCQVDGGRWATLEGTAKVSTEAAEVAEAVACYAERYGRMPAPDPERVVIRIAVERAMGQVSAQRHGPASRAAA</sequence>
<dbReference type="InterPro" id="IPR011576">
    <property type="entry name" value="Pyridox_Oxase_N"/>
</dbReference>
<dbReference type="EMBL" id="BMSA01000030">
    <property type="protein sequence ID" value="GGT84493.1"/>
    <property type="molecule type" value="Genomic_DNA"/>
</dbReference>
<evidence type="ECO:0000313" key="4">
    <source>
        <dbReference type="Proteomes" id="UP000646776"/>
    </source>
</evidence>